<protein>
    <submittedName>
        <fullName evidence="2">Uncharacterized protein</fullName>
    </submittedName>
</protein>
<organism evidence="2 3">
    <name type="scientific">Elysia chlorotica</name>
    <name type="common">Eastern emerald elysia</name>
    <name type="synonym">Sea slug</name>
    <dbReference type="NCBI Taxonomy" id="188477"/>
    <lineage>
        <taxon>Eukaryota</taxon>
        <taxon>Metazoa</taxon>
        <taxon>Spiralia</taxon>
        <taxon>Lophotrochozoa</taxon>
        <taxon>Mollusca</taxon>
        <taxon>Gastropoda</taxon>
        <taxon>Heterobranchia</taxon>
        <taxon>Euthyneura</taxon>
        <taxon>Panpulmonata</taxon>
        <taxon>Sacoglossa</taxon>
        <taxon>Placobranchoidea</taxon>
        <taxon>Plakobranchidae</taxon>
        <taxon>Elysia</taxon>
    </lineage>
</organism>
<keyword evidence="1" id="KW-1133">Transmembrane helix</keyword>
<accession>A0A3S0ZVT9</accession>
<evidence type="ECO:0000256" key="1">
    <source>
        <dbReference type="SAM" id="Phobius"/>
    </source>
</evidence>
<keyword evidence="1" id="KW-0472">Membrane</keyword>
<feature type="non-terminal residue" evidence="2">
    <location>
        <position position="1"/>
    </location>
</feature>
<gene>
    <name evidence="2" type="ORF">EGW08_008047</name>
</gene>
<keyword evidence="1" id="KW-0812">Transmembrane</keyword>
<proteinExistence type="predicted"/>
<evidence type="ECO:0000313" key="3">
    <source>
        <dbReference type="Proteomes" id="UP000271974"/>
    </source>
</evidence>
<keyword evidence="3" id="KW-1185">Reference proteome</keyword>
<dbReference type="AlphaFoldDB" id="A0A3S0ZVT9"/>
<evidence type="ECO:0000313" key="2">
    <source>
        <dbReference type="EMBL" id="RUS84207.1"/>
    </source>
</evidence>
<reference evidence="2 3" key="1">
    <citation type="submission" date="2019-01" db="EMBL/GenBank/DDBJ databases">
        <title>A draft genome assembly of the solar-powered sea slug Elysia chlorotica.</title>
        <authorList>
            <person name="Cai H."/>
            <person name="Li Q."/>
            <person name="Fang X."/>
            <person name="Li J."/>
            <person name="Curtis N.E."/>
            <person name="Altenburger A."/>
            <person name="Shibata T."/>
            <person name="Feng M."/>
            <person name="Maeda T."/>
            <person name="Schwartz J.A."/>
            <person name="Shigenobu S."/>
            <person name="Lundholm N."/>
            <person name="Nishiyama T."/>
            <person name="Yang H."/>
            <person name="Hasebe M."/>
            <person name="Li S."/>
            <person name="Pierce S.K."/>
            <person name="Wang J."/>
        </authorList>
    </citation>
    <scope>NUCLEOTIDE SEQUENCE [LARGE SCALE GENOMIC DNA]</scope>
    <source>
        <strain evidence="2">EC2010</strain>
        <tissue evidence="2">Whole organism of an adult</tissue>
    </source>
</reference>
<name>A0A3S0ZVT9_ELYCH</name>
<comment type="caution">
    <text evidence="2">The sequence shown here is derived from an EMBL/GenBank/DDBJ whole genome shotgun (WGS) entry which is preliminary data.</text>
</comment>
<feature type="transmembrane region" description="Helical" evidence="1">
    <location>
        <begin position="61"/>
        <end position="77"/>
    </location>
</feature>
<sequence length="123" mass="13822">SKLIILQYLVTSVADGKLDFKASHQSCVQGFDQRSRAEMSGSRLKCFILNFPSEVRKRPRVVIVVLIVLGIILWSTPSDKVLSLRERLIAVPCENDESKHLIEDVVRLSSILKDTFLKVVGTL</sequence>
<dbReference type="EMBL" id="RQTK01000214">
    <property type="protein sequence ID" value="RUS84207.1"/>
    <property type="molecule type" value="Genomic_DNA"/>
</dbReference>
<dbReference type="Proteomes" id="UP000271974">
    <property type="component" value="Unassembled WGS sequence"/>
</dbReference>